<keyword evidence="5" id="KW-0326">Glycosidase</keyword>
<dbReference type="EC" id="3.2.2.28" evidence="5"/>
<proteinExistence type="predicted"/>
<evidence type="ECO:0000313" key="5">
    <source>
        <dbReference type="EMBL" id="MFC4064377.1"/>
    </source>
</evidence>
<dbReference type="RefSeq" id="WP_378065405.1">
    <property type="nucleotide sequence ID" value="NZ_JBHSBL010000005.1"/>
</dbReference>
<organism evidence="5 6">
    <name type="scientific">Actinoplanes subglobosus</name>
    <dbReference type="NCBI Taxonomy" id="1547892"/>
    <lineage>
        <taxon>Bacteria</taxon>
        <taxon>Bacillati</taxon>
        <taxon>Actinomycetota</taxon>
        <taxon>Actinomycetes</taxon>
        <taxon>Micromonosporales</taxon>
        <taxon>Micromonosporaceae</taxon>
        <taxon>Actinoplanes</taxon>
    </lineage>
</organism>
<evidence type="ECO:0000256" key="1">
    <source>
        <dbReference type="ARBA" id="ARBA00022763"/>
    </source>
</evidence>
<dbReference type="InterPro" id="IPR005122">
    <property type="entry name" value="Uracil-DNA_glycosylase-like"/>
</dbReference>
<name>A0ABV8IN12_9ACTN</name>
<dbReference type="Proteomes" id="UP001595867">
    <property type="component" value="Unassembled WGS sequence"/>
</dbReference>
<evidence type="ECO:0000256" key="2">
    <source>
        <dbReference type="ARBA" id="ARBA00022801"/>
    </source>
</evidence>
<feature type="domain" description="Uracil-DNA glycosylase-like" evidence="4">
    <location>
        <begin position="6"/>
        <end position="157"/>
    </location>
</feature>
<keyword evidence="2 5" id="KW-0378">Hydrolase</keyword>
<dbReference type="InterPro" id="IPR036895">
    <property type="entry name" value="Uracil-DNA_glycosylase-like_sf"/>
</dbReference>
<dbReference type="EMBL" id="JBHSBL010000005">
    <property type="protein sequence ID" value="MFC4064377.1"/>
    <property type="molecule type" value="Genomic_DNA"/>
</dbReference>
<dbReference type="PANTHER" id="PTHR12159">
    <property type="entry name" value="G/T AND G/U MISMATCH-SPECIFIC DNA GLYCOSYLASE"/>
    <property type="match status" value="1"/>
</dbReference>
<feature type="non-terminal residue" evidence="5">
    <location>
        <position position="1"/>
    </location>
</feature>
<sequence>ADRTVPDVAGPDLLVLFSGINPSLYSAATGHHFARPGNRFWPALHGAGFTDRLLHPSEQHLLPALGLGITNVVARATARADELSPDEFAEGGILLAERVGRLQPRYLAVLGVTAYRAAFARPKARLGPQPDTIAGVPVWVLPNPSGLNAHFQLPALITEFGALRAATIP</sequence>
<dbReference type="PANTHER" id="PTHR12159:SF9">
    <property type="entry name" value="G_T MISMATCH-SPECIFIC THYMINE DNA GLYCOSYLASE"/>
    <property type="match status" value="1"/>
</dbReference>
<keyword evidence="6" id="KW-1185">Reference proteome</keyword>
<dbReference type="SUPFAM" id="SSF52141">
    <property type="entry name" value="Uracil-DNA glycosylase-like"/>
    <property type="match status" value="1"/>
</dbReference>
<evidence type="ECO:0000313" key="6">
    <source>
        <dbReference type="Proteomes" id="UP001595867"/>
    </source>
</evidence>
<evidence type="ECO:0000256" key="3">
    <source>
        <dbReference type="ARBA" id="ARBA00023204"/>
    </source>
</evidence>
<dbReference type="Pfam" id="PF03167">
    <property type="entry name" value="UDG"/>
    <property type="match status" value="1"/>
</dbReference>
<dbReference type="InterPro" id="IPR015637">
    <property type="entry name" value="MUG/TDG"/>
</dbReference>
<keyword evidence="1" id="KW-0227">DNA damage</keyword>
<dbReference type="Gene3D" id="3.40.470.10">
    <property type="entry name" value="Uracil-DNA glycosylase-like domain"/>
    <property type="match status" value="1"/>
</dbReference>
<dbReference type="NCBIfam" id="NF007570">
    <property type="entry name" value="PRK10201.1"/>
    <property type="match status" value="1"/>
</dbReference>
<reference evidence="6" key="1">
    <citation type="journal article" date="2019" name="Int. J. Syst. Evol. Microbiol.">
        <title>The Global Catalogue of Microorganisms (GCM) 10K type strain sequencing project: providing services to taxonomists for standard genome sequencing and annotation.</title>
        <authorList>
            <consortium name="The Broad Institute Genomics Platform"/>
            <consortium name="The Broad Institute Genome Sequencing Center for Infectious Disease"/>
            <person name="Wu L."/>
            <person name="Ma J."/>
        </authorList>
    </citation>
    <scope>NUCLEOTIDE SEQUENCE [LARGE SCALE GENOMIC DNA]</scope>
    <source>
        <strain evidence="6">TBRC 5832</strain>
    </source>
</reference>
<dbReference type="GO" id="GO:0016798">
    <property type="term" value="F:hydrolase activity, acting on glycosyl bonds"/>
    <property type="evidence" value="ECO:0007669"/>
    <property type="project" value="UniProtKB-KW"/>
</dbReference>
<dbReference type="CDD" id="cd10028">
    <property type="entry name" value="UDG-F2_TDG_MUG"/>
    <property type="match status" value="1"/>
</dbReference>
<evidence type="ECO:0000259" key="4">
    <source>
        <dbReference type="SMART" id="SM00986"/>
    </source>
</evidence>
<comment type="caution">
    <text evidence="5">The sequence shown here is derived from an EMBL/GenBank/DDBJ whole genome shotgun (WGS) entry which is preliminary data.</text>
</comment>
<keyword evidence="3" id="KW-0234">DNA repair</keyword>
<gene>
    <name evidence="5" type="primary">mug</name>
    <name evidence="5" type="ORF">ACFO0C_05505</name>
</gene>
<dbReference type="SMART" id="SM00986">
    <property type="entry name" value="UDG"/>
    <property type="match status" value="1"/>
</dbReference>
<accession>A0ABV8IN12</accession>
<protein>
    <submittedName>
        <fullName evidence="5">G/U mismatch-specific DNA glycosylase</fullName>
        <ecNumber evidence="5">3.2.2.28</ecNumber>
    </submittedName>
</protein>
<dbReference type="SMART" id="SM00987">
    <property type="entry name" value="UreE_C"/>
    <property type="match status" value="1"/>
</dbReference>